<dbReference type="Proteomes" id="UP001627284">
    <property type="component" value="Unassembled WGS sequence"/>
</dbReference>
<name>A0ABD2UZ13_9SOLN</name>
<reference evidence="1 2" key="1">
    <citation type="submission" date="2024-05" db="EMBL/GenBank/DDBJ databases">
        <title>De novo assembly of an allotetraploid wild potato.</title>
        <authorList>
            <person name="Hosaka A.J."/>
        </authorList>
    </citation>
    <scope>NUCLEOTIDE SEQUENCE [LARGE SCALE GENOMIC DNA]</scope>
    <source>
        <tissue evidence="1">Young leaves</tissue>
    </source>
</reference>
<keyword evidence="2" id="KW-1185">Reference proteome</keyword>
<evidence type="ECO:0000313" key="1">
    <source>
        <dbReference type="EMBL" id="KAL3373426.1"/>
    </source>
</evidence>
<comment type="caution">
    <text evidence="1">The sequence shown here is derived from an EMBL/GenBank/DDBJ whole genome shotgun (WGS) entry which is preliminary data.</text>
</comment>
<evidence type="ECO:0000313" key="2">
    <source>
        <dbReference type="Proteomes" id="UP001627284"/>
    </source>
</evidence>
<dbReference type="EMBL" id="JBJKTR010000003">
    <property type="protein sequence ID" value="KAL3373426.1"/>
    <property type="molecule type" value="Genomic_DNA"/>
</dbReference>
<accession>A0ABD2UZ13</accession>
<proteinExistence type="predicted"/>
<dbReference type="AlphaFoldDB" id="A0ABD2UZ13"/>
<protein>
    <submittedName>
        <fullName evidence="1">Uncharacterized protein</fullName>
    </submittedName>
</protein>
<organism evidence="1 2">
    <name type="scientific">Solanum stoloniferum</name>
    <dbReference type="NCBI Taxonomy" id="62892"/>
    <lineage>
        <taxon>Eukaryota</taxon>
        <taxon>Viridiplantae</taxon>
        <taxon>Streptophyta</taxon>
        <taxon>Embryophyta</taxon>
        <taxon>Tracheophyta</taxon>
        <taxon>Spermatophyta</taxon>
        <taxon>Magnoliopsida</taxon>
        <taxon>eudicotyledons</taxon>
        <taxon>Gunneridae</taxon>
        <taxon>Pentapetalae</taxon>
        <taxon>asterids</taxon>
        <taxon>lamiids</taxon>
        <taxon>Solanales</taxon>
        <taxon>Solanaceae</taxon>
        <taxon>Solanoideae</taxon>
        <taxon>Solaneae</taxon>
        <taxon>Solanum</taxon>
    </lineage>
</organism>
<sequence length="144" mass="16114">MIMEHSSHDIRARGLILYVTTTKNQGTPETNATRYMSIHRQTVHKQTIIRIQTPLIIHNGYRGNNQNPRFNKGKGLMDDVHGGGGSGEEGHMGTHADTGPQLTREQYAQFVELLQQFQAEKDNAFTISNVNFAGSFNEEASGDW</sequence>
<gene>
    <name evidence="1" type="ORF">AABB24_005424</name>
</gene>